<dbReference type="HOGENOM" id="CLU_2040420_0_0_1"/>
<sequence length="121" mass="14883">MEEYYRTQLFKREEIILLYQEKERIRLEKEEEDLQKRKQEFELERAKHTSNLIATPKQSTSHYVNPNRYRNQNSTPNTATERNQQLKMEAAKRLNRFPNKFFIGKNAIYNHYLRDHLEHKV</sequence>
<proteinExistence type="predicted"/>
<dbReference type="Proteomes" id="UP000000305">
    <property type="component" value="Unassembled WGS sequence"/>
</dbReference>
<accession>E9GPS6</accession>
<evidence type="ECO:0000256" key="1">
    <source>
        <dbReference type="SAM" id="MobiDB-lite"/>
    </source>
</evidence>
<dbReference type="KEGG" id="dpx:DAPPUDRAFT_320413"/>
<name>E9GPS6_DAPPU</name>
<dbReference type="EMBL" id="GL732557">
    <property type="protein sequence ID" value="EFX78536.1"/>
    <property type="molecule type" value="Genomic_DNA"/>
</dbReference>
<dbReference type="AlphaFoldDB" id="E9GPS6"/>
<dbReference type="InParanoid" id="E9GPS6"/>
<keyword evidence="3" id="KW-1185">Reference proteome</keyword>
<evidence type="ECO:0000313" key="3">
    <source>
        <dbReference type="Proteomes" id="UP000000305"/>
    </source>
</evidence>
<feature type="compositionally biased region" description="Polar residues" evidence="1">
    <location>
        <begin position="49"/>
        <end position="83"/>
    </location>
</feature>
<reference evidence="2 3" key="1">
    <citation type="journal article" date="2011" name="Science">
        <title>The ecoresponsive genome of Daphnia pulex.</title>
        <authorList>
            <person name="Colbourne J.K."/>
            <person name="Pfrender M.E."/>
            <person name="Gilbert D."/>
            <person name="Thomas W.K."/>
            <person name="Tucker A."/>
            <person name="Oakley T.H."/>
            <person name="Tokishita S."/>
            <person name="Aerts A."/>
            <person name="Arnold G.J."/>
            <person name="Basu M.K."/>
            <person name="Bauer D.J."/>
            <person name="Caceres C.E."/>
            <person name="Carmel L."/>
            <person name="Casola C."/>
            <person name="Choi J.H."/>
            <person name="Detter J.C."/>
            <person name="Dong Q."/>
            <person name="Dusheyko S."/>
            <person name="Eads B.D."/>
            <person name="Frohlich T."/>
            <person name="Geiler-Samerotte K.A."/>
            <person name="Gerlach D."/>
            <person name="Hatcher P."/>
            <person name="Jogdeo S."/>
            <person name="Krijgsveld J."/>
            <person name="Kriventseva E.V."/>
            <person name="Kultz D."/>
            <person name="Laforsch C."/>
            <person name="Lindquist E."/>
            <person name="Lopez J."/>
            <person name="Manak J.R."/>
            <person name="Muller J."/>
            <person name="Pangilinan J."/>
            <person name="Patwardhan R.P."/>
            <person name="Pitluck S."/>
            <person name="Pritham E.J."/>
            <person name="Rechtsteiner A."/>
            <person name="Rho M."/>
            <person name="Rogozin I.B."/>
            <person name="Sakarya O."/>
            <person name="Salamov A."/>
            <person name="Schaack S."/>
            <person name="Shapiro H."/>
            <person name="Shiga Y."/>
            <person name="Skalitzky C."/>
            <person name="Smith Z."/>
            <person name="Souvorov A."/>
            <person name="Sung W."/>
            <person name="Tang Z."/>
            <person name="Tsuchiya D."/>
            <person name="Tu H."/>
            <person name="Vos H."/>
            <person name="Wang M."/>
            <person name="Wolf Y.I."/>
            <person name="Yamagata H."/>
            <person name="Yamada T."/>
            <person name="Ye Y."/>
            <person name="Shaw J.R."/>
            <person name="Andrews J."/>
            <person name="Crease T.J."/>
            <person name="Tang H."/>
            <person name="Lucas S.M."/>
            <person name="Robertson H.M."/>
            <person name="Bork P."/>
            <person name="Koonin E.V."/>
            <person name="Zdobnov E.M."/>
            <person name="Grigoriev I.V."/>
            <person name="Lynch M."/>
            <person name="Boore J.L."/>
        </authorList>
    </citation>
    <scope>NUCLEOTIDE SEQUENCE [LARGE SCALE GENOMIC DNA]</scope>
</reference>
<protein>
    <submittedName>
        <fullName evidence="2">Uncharacterized protein</fullName>
    </submittedName>
</protein>
<feature type="region of interest" description="Disordered" evidence="1">
    <location>
        <begin position="47"/>
        <end position="83"/>
    </location>
</feature>
<gene>
    <name evidence="2" type="ORF">DAPPUDRAFT_320413</name>
</gene>
<evidence type="ECO:0000313" key="2">
    <source>
        <dbReference type="EMBL" id="EFX78536.1"/>
    </source>
</evidence>
<organism evidence="2 3">
    <name type="scientific">Daphnia pulex</name>
    <name type="common">Water flea</name>
    <dbReference type="NCBI Taxonomy" id="6669"/>
    <lineage>
        <taxon>Eukaryota</taxon>
        <taxon>Metazoa</taxon>
        <taxon>Ecdysozoa</taxon>
        <taxon>Arthropoda</taxon>
        <taxon>Crustacea</taxon>
        <taxon>Branchiopoda</taxon>
        <taxon>Diplostraca</taxon>
        <taxon>Cladocera</taxon>
        <taxon>Anomopoda</taxon>
        <taxon>Daphniidae</taxon>
        <taxon>Daphnia</taxon>
    </lineage>
</organism>